<evidence type="ECO:0000313" key="1">
    <source>
        <dbReference type="EMBL" id="KHG15867.1"/>
    </source>
</evidence>
<dbReference type="EMBL" id="KN404776">
    <property type="protein sequence ID" value="KHG15867.1"/>
    <property type="molecule type" value="Genomic_DNA"/>
</dbReference>
<reference evidence="2" key="1">
    <citation type="submission" date="2014-09" db="EMBL/GenBank/DDBJ databases">
        <authorList>
            <person name="Mudge J."/>
            <person name="Ramaraj T."/>
            <person name="Lindquist I.E."/>
            <person name="Bharti A.K."/>
            <person name="Sundararajan A."/>
            <person name="Cameron C.T."/>
            <person name="Woodward J.E."/>
            <person name="May G.D."/>
            <person name="Brubaker C."/>
            <person name="Broadhvest J."/>
            <person name="Wilkins T.A."/>
        </authorList>
    </citation>
    <scope>NUCLEOTIDE SEQUENCE</scope>
    <source>
        <strain evidence="2">cv. AKA8401</strain>
    </source>
</reference>
<evidence type="ECO:0000313" key="2">
    <source>
        <dbReference type="Proteomes" id="UP000032142"/>
    </source>
</evidence>
<sequence>MLLLLVFVLLKPYLSTAI</sequence>
<name>A0A0B0NTA3_GOSAR</name>
<gene>
    <name evidence="1" type="ORF">F383_23791</name>
</gene>
<organism evidence="1 2">
    <name type="scientific">Gossypium arboreum</name>
    <name type="common">Tree cotton</name>
    <name type="synonym">Gossypium nanking</name>
    <dbReference type="NCBI Taxonomy" id="29729"/>
    <lineage>
        <taxon>Eukaryota</taxon>
        <taxon>Viridiplantae</taxon>
        <taxon>Streptophyta</taxon>
        <taxon>Embryophyta</taxon>
        <taxon>Tracheophyta</taxon>
        <taxon>Spermatophyta</taxon>
        <taxon>Magnoliopsida</taxon>
        <taxon>eudicotyledons</taxon>
        <taxon>Gunneridae</taxon>
        <taxon>Pentapetalae</taxon>
        <taxon>rosids</taxon>
        <taxon>malvids</taxon>
        <taxon>Malvales</taxon>
        <taxon>Malvaceae</taxon>
        <taxon>Malvoideae</taxon>
        <taxon>Gossypium</taxon>
    </lineage>
</organism>
<dbReference type="AlphaFoldDB" id="A0A0B0NTA3"/>
<accession>A0A0B0NTA3</accession>
<proteinExistence type="predicted"/>
<dbReference type="Proteomes" id="UP000032142">
    <property type="component" value="Unassembled WGS sequence"/>
</dbReference>
<keyword evidence="2" id="KW-1185">Reference proteome</keyword>
<protein>
    <submittedName>
        <fullName evidence="1">Uncharacterized protein</fullName>
    </submittedName>
</protein>